<dbReference type="PANTHER" id="PTHR34203">
    <property type="entry name" value="METHYLTRANSFERASE, FKBM FAMILY PROTEIN"/>
    <property type="match status" value="1"/>
</dbReference>
<dbReference type="Proteomes" id="UP000282957">
    <property type="component" value="Unassembled WGS sequence"/>
</dbReference>
<dbReference type="AlphaFoldDB" id="A0A437ME93"/>
<organism evidence="2 3">
    <name type="scientific">Rhodovarius crocodyli</name>
    <dbReference type="NCBI Taxonomy" id="1979269"/>
    <lineage>
        <taxon>Bacteria</taxon>
        <taxon>Pseudomonadati</taxon>
        <taxon>Pseudomonadota</taxon>
        <taxon>Alphaproteobacteria</taxon>
        <taxon>Acetobacterales</taxon>
        <taxon>Roseomonadaceae</taxon>
        <taxon>Rhodovarius</taxon>
    </lineage>
</organism>
<reference evidence="2 3" key="1">
    <citation type="submission" date="2019-01" db="EMBL/GenBank/DDBJ databases">
        <authorList>
            <person name="Chen W.-M."/>
        </authorList>
    </citation>
    <scope>NUCLEOTIDE SEQUENCE [LARGE SCALE GENOMIC DNA]</scope>
    <source>
        <strain evidence="2 3">CCP-6</strain>
    </source>
</reference>
<dbReference type="OrthoDB" id="5679686at2"/>
<name>A0A437ME93_9PROT</name>
<evidence type="ECO:0000259" key="1">
    <source>
        <dbReference type="Pfam" id="PF05050"/>
    </source>
</evidence>
<keyword evidence="2" id="KW-0808">Transferase</keyword>
<dbReference type="InterPro" id="IPR006342">
    <property type="entry name" value="FkbM_mtfrase"/>
</dbReference>
<evidence type="ECO:0000313" key="2">
    <source>
        <dbReference type="EMBL" id="RVT95968.1"/>
    </source>
</evidence>
<dbReference type="EMBL" id="SACL01000004">
    <property type="protein sequence ID" value="RVT95968.1"/>
    <property type="molecule type" value="Genomic_DNA"/>
</dbReference>
<protein>
    <submittedName>
        <fullName evidence="2">FkbM family methyltransferase</fullName>
    </submittedName>
</protein>
<dbReference type="NCBIfam" id="TIGR01444">
    <property type="entry name" value="fkbM_fam"/>
    <property type="match status" value="1"/>
</dbReference>
<feature type="domain" description="Methyltransferase FkbM" evidence="1">
    <location>
        <begin position="81"/>
        <end position="243"/>
    </location>
</feature>
<dbReference type="Gene3D" id="3.40.50.150">
    <property type="entry name" value="Vaccinia Virus protein VP39"/>
    <property type="match status" value="1"/>
</dbReference>
<dbReference type="SUPFAM" id="SSF53335">
    <property type="entry name" value="S-adenosyl-L-methionine-dependent methyltransferases"/>
    <property type="match status" value="1"/>
</dbReference>
<proteinExistence type="predicted"/>
<keyword evidence="3" id="KW-1185">Reference proteome</keyword>
<dbReference type="InterPro" id="IPR052514">
    <property type="entry name" value="SAM-dependent_MTase"/>
</dbReference>
<dbReference type="GO" id="GO:0032259">
    <property type="term" value="P:methylation"/>
    <property type="evidence" value="ECO:0007669"/>
    <property type="project" value="UniProtKB-KW"/>
</dbReference>
<dbReference type="PANTHER" id="PTHR34203:SF15">
    <property type="entry name" value="SLL1173 PROTEIN"/>
    <property type="match status" value="1"/>
</dbReference>
<accession>A0A437ME93</accession>
<dbReference type="GO" id="GO:0008168">
    <property type="term" value="F:methyltransferase activity"/>
    <property type="evidence" value="ECO:0007669"/>
    <property type="project" value="UniProtKB-KW"/>
</dbReference>
<dbReference type="Pfam" id="PF05050">
    <property type="entry name" value="Methyltransf_21"/>
    <property type="match status" value="1"/>
</dbReference>
<gene>
    <name evidence="2" type="ORF">EOD42_12600</name>
</gene>
<evidence type="ECO:0000313" key="3">
    <source>
        <dbReference type="Proteomes" id="UP000282957"/>
    </source>
</evidence>
<keyword evidence="2" id="KW-0489">Methyltransferase</keyword>
<comment type="caution">
    <text evidence="2">The sequence shown here is derived from an EMBL/GenBank/DDBJ whole genome shotgun (WGS) entry which is preliminary data.</text>
</comment>
<dbReference type="InterPro" id="IPR029063">
    <property type="entry name" value="SAM-dependent_MTases_sf"/>
</dbReference>
<sequence length="286" mass="31490">MDMHKLLRASRAVRANLLGTRFVLLGPNYGSLIARNGMLLVTMADDLSVGIGLAHNGAWEPHLGGLLKHLLRPGQHAAEGGANIGWHTLTIADRIGPAGRLHSFEVMPDFHTVLRANLRLNRLVTQVTLHETALWHEEVELTLLQDVSHRGSGHVSQSAANAVYSRSITARATALDAALAGSPPLDLLRLDIEGAEGMALRGARQTIERSPGLNIVMEWLPGMLRHHGDPMEEMRHLARQGFRAWEIIGRPLRLPFTRPFRLEPLDMEALANIDQSDILLSRQDPG</sequence>